<accession>A0A8S5U9B2</accession>
<protein>
    <submittedName>
        <fullName evidence="1">Uncharacterized protein</fullName>
    </submittedName>
</protein>
<dbReference type="EMBL" id="BK016044">
    <property type="protein sequence ID" value="DAF91073.1"/>
    <property type="molecule type" value="Genomic_DNA"/>
</dbReference>
<sequence>MKKVDVFIAGKLLEACGGKANVSPVIAKENVKLPLAIYACESFEAVHTKTKLEGYWSMYVIDIYTDTHEEGSELVDKIIATLNGVSNDFIEQCTIESGSEDYTNCYVHSLNFKIAHG</sequence>
<organism evidence="1">
    <name type="scientific">Siphoviridae sp. ct7aK2</name>
    <dbReference type="NCBI Taxonomy" id="2825351"/>
    <lineage>
        <taxon>Viruses</taxon>
        <taxon>Duplodnaviria</taxon>
        <taxon>Heunggongvirae</taxon>
        <taxon>Uroviricota</taxon>
        <taxon>Caudoviricetes</taxon>
    </lineage>
</organism>
<name>A0A8S5U9B2_9CAUD</name>
<evidence type="ECO:0000313" key="1">
    <source>
        <dbReference type="EMBL" id="DAF91073.1"/>
    </source>
</evidence>
<proteinExistence type="predicted"/>
<reference evidence="1" key="1">
    <citation type="journal article" date="2021" name="Proc. Natl. Acad. Sci. U.S.A.">
        <title>A Catalog of Tens of Thousands of Viruses from Human Metagenomes Reveals Hidden Associations with Chronic Diseases.</title>
        <authorList>
            <person name="Tisza M.J."/>
            <person name="Buck C.B."/>
        </authorList>
    </citation>
    <scope>NUCLEOTIDE SEQUENCE</scope>
    <source>
        <strain evidence="1">Ct7aK2</strain>
    </source>
</reference>